<comment type="caution">
    <text evidence="1">The sequence shown here is derived from an EMBL/GenBank/DDBJ whole genome shotgun (WGS) entry which is preliminary data.</text>
</comment>
<sequence length="61" mass="6639">MRVILTTLAIFQIRWAAADLARAERLSEEADVALARADARHCVAEGLAQRAGFGAMLGTRR</sequence>
<reference evidence="1 2" key="1">
    <citation type="journal article" date="2021" name="Front. Microbiol.">
        <title>Comprehensive Comparative Genomics and Phenotyping of Methylobacterium Species.</title>
        <authorList>
            <person name="Alessa O."/>
            <person name="Ogura Y."/>
            <person name="Fujitani Y."/>
            <person name="Takami H."/>
            <person name="Hayashi T."/>
            <person name="Sahin N."/>
            <person name="Tani A."/>
        </authorList>
    </citation>
    <scope>NUCLEOTIDE SEQUENCE [LARGE SCALE GENOMIC DNA]</scope>
    <source>
        <strain evidence="1 2">DSM 23679</strain>
    </source>
</reference>
<evidence type="ECO:0000313" key="1">
    <source>
        <dbReference type="EMBL" id="GJD47176.1"/>
    </source>
</evidence>
<dbReference type="Proteomes" id="UP001055117">
    <property type="component" value="Unassembled WGS sequence"/>
</dbReference>
<accession>A0ABQ4QPF0</accession>
<name>A0ABQ4QPF0_9HYPH</name>
<gene>
    <name evidence="1" type="ORF">AFCDBAGC_5062</name>
</gene>
<protein>
    <submittedName>
        <fullName evidence="1">Uncharacterized protein</fullName>
    </submittedName>
</protein>
<evidence type="ECO:0000313" key="2">
    <source>
        <dbReference type="Proteomes" id="UP001055117"/>
    </source>
</evidence>
<keyword evidence="2" id="KW-1185">Reference proteome</keyword>
<organism evidence="1 2">
    <name type="scientific">Methylobacterium cerastii</name>
    <dbReference type="NCBI Taxonomy" id="932741"/>
    <lineage>
        <taxon>Bacteria</taxon>
        <taxon>Pseudomonadati</taxon>
        <taxon>Pseudomonadota</taxon>
        <taxon>Alphaproteobacteria</taxon>
        <taxon>Hyphomicrobiales</taxon>
        <taxon>Methylobacteriaceae</taxon>
        <taxon>Methylobacterium</taxon>
    </lineage>
</organism>
<proteinExistence type="predicted"/>
<dbReference type="EMBL" id="BPQG01000121">
    <property type="protein sequence ID" value="GJD47176.1"/>
    <property type="molecule type" value="Genomic_DNA"/>
</dbReference>